<organism evidence="1 2">
    <name type="scientific">Pythium insidiosum</name>
    <name type="common">Pythiosis disease agent</name>
    <dbReference type="NCBI Taxonomy" id="114742"/>
    <lineage>
        <taxon>Eukaryota</taxon>
        <taxon>Sar</taxon>
        <taxon>Stramenopiles</taxon>
        <taxon>Oomycota</taxon>
        <taxon>Peronosporomycetes</taxon>
        <taxon>Pythiales</taxon>
        <taxon>Pythiaceae</taxon>
        <taxon>Pythium</taxon>
    </lineage>
</organism>
<protein>
    <submittedName>
        <fullName evidence="1">Uncharacterized protein</fullName>
    </submittedName>
</protein>
<keyword evidence="2" id="KW-1185">Reference proteome</keyword>
<dbReference type="Proteomes" id="UP001209570">
    <property type="component" value="Unassembled WGS sequence"/>
</dbReference>
<dbReference type="AlphaFoldDB" id="A0AAD5QEQ2"/>
<gene>
    <name evidence="1" type="ORF">P43SY_000728</name>
</gene>
<evidence type="ECO:0000313" key="2">
    <source>
        <dbReference type="Proteomes" id="UP001209570"/>
    </source>
</evidence>
<dbReference type="EMBL" id="JAKCXM010000008">
    <property type="protein sequence ID" value="KAJ0408832.1"/>
    <property type="molecule type" value="Genomic_DNA"/>
</dbReference>
<sequence length="396" mass="43032">MTELQSCDRRYGVCFPFTDKKQLHCINSTEVRSYKNYDVCAGKADGTKCTPSIVGGWKYGTFALFEEKPGQCKDNVCFPEIRVSCLNKSDGDKCEFVSVYEGFFYQGRGKCELSKNTKLQTRVCSVPATEGMPALERAPAVQVYDHRWNVTDPTNVQTADLCNIYSTGTPCTHISGTASRCIVDGYTESCAAKPVACPSGAKLLDECKLGRRTGFCFEYLVEGQLSCVEPSDVRAALKYDSCVGKKDGDACDDLDYTSMNSTVAFYELPKGKCHRQICHGVDSQACTFKKRRDACSAEVLYKTNIVKLKGQCHPLQSDLVCVDAEDVATNKDHVVGPAVPIAAEKLAVKAVKAPKVDAPKAETPPGSSEKKSFAKGLTIASGTMLFALSSMAAMLL</sequence>
<proteinExistence type="predicted"/>
<reference evidence="1" key="1">
    <citation type="submission" date="2021-12" db="EMBL/GenBank/DDBJ databases">
        <title>Prjna785345.</title>
        <authorList>
            <person name="Rujirawat T."/>
            <person name="Krajaejun T."/>
        </authorList>
    </citation>
    <scope>NUCLEOTIDE SEQUENCE</scope>
    <source>
        <strain evidence="1">Pi057C3</strain>
    </source>
</reference>
<name>A0AAD5QEQ2_PYTIN</name>
<comment type="caution">
    <text evidence="1">The sequence shown here is derived from an EMBL/GenBank/DDBJ whole genome shotgun (WGS) entry which is preliminary data.</text>
</comment>
<accession>A0AAD5QEQ2</accession>
<evidence type="ECO:0000313" key="1">
    <source>
        <dbReference type="EMBL" id="KAJ0408832.1"/>
    </source>
</evidence>